<accession>A0A4R4YWQ6</accession>
<keyword evidence="3" id="KW-1185">Reference proteome</keyword>
<evidence type="ECO:0000313" key="3">
    <source>
        <dbReference type="Proteomes" id="UP000295302"/>
    </source>
</evidence>
<name>A0A4R4YWQ6_9ACTN</name>
<dbReference type="RefSeq" id="WP_132612098.1">
    <property type="nucleotide sequence ID" value="NZ_SMKQ01000029.1"/>
</dbReference>
<protein>
    <recommendedName>
        <fullName evidence="1">DUF4434 domain-containing protein</fullName>
    </recommendedName>
</protein>
<sequence>MHRILWIVSAVALVVVMVGAMVVPDDPEEPPGDGCPPRDTRVTAPYAVTGYWVIPRADRCVTRSMVEGIRRIGGDTLITFGPRFAVGSDPDCVIDGRPCAEVPGTRIRHVYSYTTSEEFGKGMLRCPGLDRRVVVGERIFYRLSLAASCTDPEHDLVIVSTDGDGIGHLMTEASAYGVTVFPGLPAAPQREGKPWEPDLDHVDALNAFTARVLADYRQRFQAMTAFGGVYQSFELAMRARSDTDPIIALYAAQHEVVAAALPGRKIVVSPYIDGRRGRGFPPEQTEEGLADIASTRAGLPMAVAVQDGRGTGKVPVHGEQEDGAVVAPRLAPVVGQVTYEQGYYGSTREFMVAAARRVPDGVELWANVEGFEPTPVPGECGRVDPLPLRGRTTKARLDQQVMAVAPYSAKIISYGWEPFFTCQDRPGAPSLADGIAQGWQQPIIVNAYPKEMNGRPGVLVEGYNLRGGTLRFGEAAVAQEWHAGGRLESAWAPYTPSGPWTAITATNGAGHTSTSPYVMPG</sequence>
<feature type="domain" description="DUF4434" evidence="1">
    <location>
        <begin position="164"/>
        <end position="420"/>
    </location>
</feature>
<reference evidence="2 3" key="1">
    <citation type="submission" date="2019-03" db="EMBL/GenBank/DDBJ databases">
        <title>Draft genome sequences of novel Actinobacteria.</title>
        <authorList>
            <person name="Sahin N."/>
            <person name="Ay H."/>
            <person name="Saygin H."/>
        </authorList>
    </citation>
    <scope>NUCLEOTIDE SEQUENCE [LARGE SCALE GENOMIC DNA]</scope>
    <source>
        <strain evidence="2 3">CH32</strain>
    </source>
</reference>
<evidence type="ECO:0000313" key="2">
    <source>
        <dbReference type="EMBL" id="TDD49796.1"/>
    </source>
</evidence>
<dbReference type="Pfam" id="PF14488">
    <property type="entry name" value="DUF4434"/>
    <property type="match status" value="1"/>
</dbReference>
<dbReference type="Gene3D" id="3.20.20.80">
    <property type="entry name" value="Glycosidases"/>
    <property type="match status" value="1"/>
</dbReference>
<comment type="caution">
    <text evidence="2">The sequence shown here is derived from an EMBL/GenBank/DDBJ whole genome shotgun (WGS) entry which is preliminary data.</text>
</comment>
<dbReference type="EMBL" id="SMKQ01000029">
    <property type="protein sequence ID" value="TDD49796.1"/>
    <property type="molecule type" value="Genomic_DNA"/>
</dbReference>
<dbReference type="Proteomes" id="UP000295302">
    <property type="component" value="Unassembled WGS sequence"/>
</dbReference>
<gene>
    <name evidence="2" type="ORF">E1286_13005</name>
</gene>
<evidence type="ECO:0000259" key="1">
    <source>
        <dbReference type="Pfam" id="PF14488"/>
    </source>
</evidence>
<proteinExistence type="predicted"/>
<organism evidence="2 3">
    <name type="scientific">Nonomuraea terrae</name>
    <dbReference type="NCBI Taxonomy" id="2530383"/>
    <lineage>
        <taxon>Bacteria</taxon>
        <taxon>Bacillati</taxon>
        <taxon>Actinomycetota</taxon>
        <taxon>Actinomycetes</taxon>
        <taxon>Streptosporangiales</taxon>
        <taxon>Streptosporangiaceae</taxon>
        <taxon>Nonomuraea</taxon>
    </lineage>
</organism>
<dbReference type="AlphaFoldDB" id="A0A4R4YWQ6"/>
<dbReference type="OrthoDB" id="4900698at2"/>
<dbReference type="InterPro" id="IPR027849">
    <property type="entry name" value="DUF4434"/>
</dbReference>